<dbReference type="InterPro" id="IPR054483">
    <property type="entry name" value="DC1-like_CT"/>
</dbReference>
<evidence type="ECO:0000313" key="4">
    <source>
        <dbReference type="EMBL" id="CAH2060281.1"/>
    </source>
</evidence>
<sequence>MIKKREQYPRIYSMYKPVYILIDFVSCFHCATLPHKARYVHDEHLLTFSYEENANDHHDQRYWCDICERKIKIKTGLYACNECEITVHVDCLLGKDPYLKSGQSFTSKEGSISAQTVNVLPNTYSTRPKYRECGKRCPYKILIEFLFIMRSRMGTFS</sequence>
<dbReference type="EMBL" id="OU466860">
    <property type="protein sequence ID" value="CAH2060281.1"/>
    <property type="molecule type" value="Genomic_DNA"/>
</dbReference>
<dbReference type="SUPFAM" id="SSF57889">
    <property type="entry name" value="Cysteine-rich domain"/>
    <property type="match status" value="1"/>
</dbReference>
<dbReference type="PANTHER" id="PTHR32410:SF209">
    <property type="entry name" value="CYSTEINE_HISTIDINE-RICH C1 DOMAIN FAMILY PROTEIN"/>
    <property type="match status" value="1"/>
</dbReference>
<evidence type="ECO:0000259" key="3">
    <source>
        <dbReference type="Pfam" id="PF22926"/>
    </source>
</evidence>
<proteinExistence type="predicted"/>
<evidence type="ECO:0008006" key="6">
    <source>
        <dbReference type="Google" id="ProtNLM"/>
    </source>
</evidence>
<dbReference type="Pfam" id="PF22926">
    <property type="entry name" value="C1-like_CT"/>
    <property type="match status" value="1"/>
</dbReference>
<dbReference type="InterPro" id="IPR004146">
    <property type="entry name" value="DC1"/>
</dbReference>
<keyword evidence="5" id="KW-1185">Reference proteome</keyword>
<accession>A0AAU9SDN4</accession>
<organism evidence="4 5">
    <name type="scientific">Thlaspi arvense</name>
    <name type="common">Field penny-cress</name>
    <dbReference type="NCBI Taxonomy" id="13288"/>
    <lineage>
        <taxon>Eukaryota</taxon>
        <taxon>Viridiplantae</taxon>
        <taxon>Streptophyta</taxon>
        <taxon>Embryophyta</taxon>
        <taxon>Tracheophyta</taxon>
        <taxon>Spermatophyta</taxon>
        <taxon>Magnoliopsida</taxon>
        <taxon>eudicotyledons</taxon>
        <taxon>Gunneridae</taxon>
        <taxon>Pentapetalae</taxon>
        <taxon>rosids</taxon>
        <taxon>malvids</taxon>
        <taxon>Brassicales</taxon>
        <taxon>Brassicaceae</taxon>
        <taxon>Thlaspideae</taxon>
        <taxon>Thlaspi</taxon>
    </lineage>
</organism>
<dbReference type="InterPro" id="IPR053192">
    <property type="entry name" value="Vacuole_Formation_Reg"/>
</dbReference>
<evidence type="ECO:0000256" key="1">
    <source>
        <dbReference type="ARBA" id="ARBA00022737"/>
    </source>
</evidence>
<dbReference type="Gene3D" id="3.30.60.20">
    <property type="match status" value="1"/>
</dbReference>
<dbReference type="InterPro" id="IPR046349">
    <property type="entry name" value="C1-like_sf"/>
</dbReference>
<reference evidence="4 5" key="1">
    <citation type="submission" date="2022-03" db="EMBL/GenBank/DDBJ databases">
        <authorList>
            <person name="Nunn A."/>
            <person name="Chopra R."/>
            <person name="Nunn A."/>
            <person name="Contreras Garrido A."/>
        </authorList>
    </citation>
    <scope>NUCLEOTIDE SEQUENCE [LARGE SCALE GENOMIC DNA]</scope>
</reference>
<dbReference type="Pfam" id="PF03107">
    <property type="entry name" value="C1_2"/>
    <property type="match status" value="1"/>
</dbReference>
<gene>
    <name evidence="4" type="ORF">TAV2_LOCUS14037</name>
</gene>
<keyword evidence="1" id="KW-0677">Repeat</keyword>
<dbReference type="PANTHER" id="PTHR32410">
    <property type="entry name" value="CYSTEINE/HISTIDINE-RICH C1 DOMAIN FAMILY PROTEIN"/>
    <property type="match status" value="1"/>
</dbReference>
<dbReference type="Proteomes" id="UP000836841">
    <property type="component" value="Chromosome 4"/>
</dbReference>
<evidence type="ECO:0000313" key="5">
    <source>
        <dbReference type="Proteomes" id="UP000836841"/>
    </source>
</evidence>
<name>A0AAU9SDN4_THLAR</name>
<feature type="domain" description="DC1" evidence="2">
    <location>
        <begin position="40"/>
        <end position="91"/>
    </location>
</feature>
<dbReference type="AlphaFoldDB" id="A0AAU9SDN4"/>
<feature type="domain" description="DC1-like C-terminal" evidence="3">
    <location>
        <begin position="117"/>
        <end position="145"/>
    </location>
</feature>
<evidence type="ECO:0000259" key="2">
    <source>
        <dbReference type="Pfam" id="PF03107"/>
    </source>
</evidence>
<protein>
    <recommendedName>
        <fullName evidence="6">Phorbol-ester/DAG-type domain-containing protein</fullName>
    </recommendedName>
</protein>